<dbReference type="KEGG" id="fcj:RN605_03025"/>
<evidence type="ECO:0000256" key="2">
    <source>
        <dbReference type="ARBA" id="ARBA00011245"/>
    </source>
</evidence>
<dbReference type="RefSeq" id="WP_313322090.1">
    <property type="nucleotide sequence ID" value="NZ_CP134878.1"/>
</dbReference>
<sequence length="284" mass="32828">MIVAIENKNLTAKINLKGAELFSLQSNTSKEEYIWEGSPVFWGKHSPILFPIVGTLKDNCYLYNGKQYEMHRHGFARDLEFKIKKQSTENVTLSLSSNELSKSKYPFDFELLIDYKLNEKNLIVSYTVINTDSVTLPYSIGGHPAFALNDNFENYSLEFEINETLKRYILKNDLISSDFEEIALVDKKLRLNYALFQNDAMIIKQMNSKSISILKREVPFLKFDFKDFPNFGIWTKIGAPFICLEPWVGYSDTFENSGILFEKEGIQTLESKSEKKYSFSITIL</sequence>
<dbReference type="PANTHER" id="PTHR11122">
    <property type="entry name" value="APOSPORY-ASSOCIATED PROTEIN C-RELATED"/>
    <property type="match status" value="1"/>
</dbReference>
<evidence type="ECO:0000256" key="3">
    <source>
        <dbReference type="ARBA" id="ARBA00022837"/>
    </source>
</evidence>
<dbReference type="SUPFAM" id="SSF74650">
    <property type="entry name" value="Galactose mutarotase-like"/>
    <property type="match status" value="1"/>
</dbReference>
<dbReference type="InterPro" id="IPR011013">
    <property type="entry name" value="Gal_mutarotase_sf_dom"/>
</dbReference>
<gene>
    <name evidence="5" type="ORF">RN605_03025</name>
    <name evidence="4" type="ORF">RN608_09725</name>
</gene>
<reference evidence="4 6" key="1">
    <citation type="submission" date="2023-09" db="EMBL/GenBank/DDBJ databases">
        <title>Flavobacterium sp. a novel bacteria isolate from Pepper rhizosphere.</title>
        <authorList>
            <person name="Peng Y."/>
            <person name="Lee J."/>
        </authorList>
    </citation>
    <scope>NUCLEOTIDE SEQUENCE</scope>
    <source>
        <strain evidence="4">PMR2A8</strain>
        <strain evidence="5 6">PMTSA4</strain>
    </source>
</reference>
<comment type="cofactor">
    <cofactor evidence="1">
        <name>Ca(2+)</name>
        <dbReference type="ChEBI" id="CHEBI:29108"/>
    </cofactor>
</comment>
<accession>A0AA96F3H0</accession>
<dbReference type="GO" id="GO:0005975">
    <property type="term" value="P:carbohydrate metabolic process"/>
    <property type="evidence" value="ECO:0007669"/>
    <property type="project" value="InterPro"/>
</dbReference>
<dbReference type="Pfam" id="PF01263">
    <property type="entry name" value="Aldose_epim"/>
    <property type="match status" value="1"/>
</dbReference>
<organism evidence="4">
    <name type="scientific">Flavobacterium capsici</name>
    <dbReference type="NCBI Taxonomy" id="3075618"/>
    <lineage>
        <taxon>Bacteria</taxon>
        <taxon>Pseudomonadati</taxon>
        <taxon>Bacteroidota</taxon>
        <taxon>Flavobacteriia</taxon>
        <taxon>Flavobacteriales</taxon>
        <taxon>Flavobacteriaceae</taxon>
        <taxon>Flavobacterium</taxon>
    </lineage>
</organism>
<evidence type="ECO:0000313" key="4">
    <source>
        <dbReference type="EMBL" id="WNM18292.1"/>
    </source>
</evidence>
<dbReference type="InterPro" id="IPR037481">
    <property type="entry name" value="LacX"/>
</dbReference>
<name>A0AA96EV02_9FLAO</name>
<dbReference type="InterPro" id="IPR008183">
    <property type="entry name" value="Aldose_1/G6P_1-epimerase"/>
</dbReference>
<dbReference type="GO" id="GO:0030246">
    <property type="term" value="F:carbohydrate binding"/>
    <property type="evidence" value="ECO:0007669"/>
    <property type="project" value="InterPro"/>
</dbReference>
<protein>
    <submittedName>
        <fullName evidence="4">Aldose 1-epimerase family protein</fullName>
    </submittedName>
</protein>
<dbReference type="CDD" id="cd09024">
    <property type="entry name" value="Aldose_epim_lacX"/>
    <property type="match status" value="1"/>
</dbReference>
<keyword evidence="6" id="KW-1185">Reference proteome</keyword>
<dbReference type="InterPro" id="IPR014718">
    <property type="entry name" value="GH-type_carb-bd"/>
</dbReference>
<dbReference type="PANTHER" id="PTHR11122:SF13">
    <property type="entry name" value="GLUCOSE-6-PHOSPHATE 1-EPIMERASE"/>
    <property type="match status" value="1"/>
</dbReference>
<accession>A0AA96EV02</accession>
<dbReference type="GO" id="GO:0016853">
    <property type="term" value="F:isomerase activity"/>
    <property type="evidence" value="ECO:0007669"/>
    <property type="project" value="InterPro"/>
</dbReference>
<proteinExistence type="predicted"/>
<dbReference type="Gene3D" id="2.70.98.10">
    <property type="match status" value="1"/>
</dbReference>
<keyword evidence="3" id="KW-0106">Calcium</keyword>
<comment type="subunit">
    <text evidence="2">Monomer.</text>
</comment>
<dbReference type="EMBL" id="CP134878">
    <property type="protein sequence ID" value="WNM18292.1"/>
    <property type="molecule type" value="Genomic_DNA"/>
</dbReference>
<evidence type="ECO:0000313" key="6">
    <source>
        <dbReference type="Proteomes" id="UP001304515"/>
    </source>
</evidence>
<dbReference type="EMBL" id="CP134890">
    <property type="protein sequence ID" value="WNM22343.1"/>
    <property type="molecule type" value="Genomic_DNA"/>
</dbReference>
<evidence type="ECO:0000313" key="5">
    <source>
        <dbReference type="EMBL" id="WNM22343.1"/>
    </source>
</evidence>
<evidence type="ECO:0000256" key="1">
    <source>
        <dbReference type="ARBA" id="ARBA00001913"/>
    </source>
</evidence>
<dbReference type="AlphaFoldDB" id="A0AA96EV02"/>
<dbReference type="Proteomes" id="UP001304515">
    <property type="component" value="Chromosome"/>
</dbReference>